<dbReference type="HOGENOM" id="CLU_1841444_0_0_7"/>
<dbReference type="AlphaFoldDB" id="A0A0A8GZS3"/>
<sequence length="140" mass="16223">MNKTLEYSIHHFFVQVLKFKIESTNTIRGELYGASIPIYFKDKEYSFYLFFQKEALNEIAAVLLHDKLKEDGLADLVKEIANQIVGYAKKLLNDTNGKDEFKLGVPEYLGHVEKLSSIKLKEKFTYNLKNSSFRIGYKSL</sequence>
<name>A0A0A8GZS3_9BACT</name>
<organism evidence="3 4">
    <name type="scientific">Campylobacter insulaenigrae NCTC 12927</name>
    <dbReference type="NCBI Taxonomy" id="1031564"/>
    <lineage>
        <taxon>Bacteria</taxon>
        <taxon>Pseudomonadati</taxon>
        <taxon>Campylobacterota</taxon>
        <taxon>Epsilonproteobacteria</taxon>
        <taxon>Campylobacterales</taxon>
        <taxon>Campylobacteraceae</taxon>
        <taxon>Campylobacter</taxon>
    </lineage>
</organism>
<dbReference type="KEGG" id="cis:CINS_0158"/>
<keyword evidence="1" id="KW-0145">Chemotaxis</keyword>
<feature type="domain" description="Chemotaxis phosphatase CheX-like" evidence="2">
    <location>
        <begin position="45"/>
        <end position="111"/>
    </location>
</feature>
<dbReference type="InterPro" id="IPR028051">
    <property type="entry name" value="CheX-like_dom"/>
</dbReference>
<dbReference type="SUPFAM" id="SSF103039">
    <property type="entry name" value="CheC-like"/>
    <property type="match status" value="1"/>
</dbReference>
<dbReference type="InterPro" id="IPR028976">
    <property type="entry name" value="CheC-like_sf"/>
</dbReference>
<gene>
    <name evidence="3" type="ORF">CINS_0158</name>
</gene>
<accession>A0A0A8GZS3</accession>
<dbReference type="EMBL" id="CP007770">
    <property type="protein sequence ID" value="AJC87162.1"/>
    <property type="molecule type" value="Genomic_DNA"/>
</dbReference>
<dbReference type="Proteomes" id="UP000031163">
    <property type="component" value="Chromosome"/>
</dbReference>
<reference evidence="3 4" key="1">
    <citation type="journal article" date="2014" name="Genome Biol. Evol.">
        <title>Comparative Genomics of the Campylobacter lari Group.</title>
        <authorList>
            <person name="Miller W.G."/>
            <person name="Yee E."/>
            <person name="Chapman M.H."/>
            <person name="Smith T.P."/>
            <person name="Bono J.L."/>
            <person name="Huynh S."/>
            <person name="Parker C.T."/>
            <person name="Vandamme P."/>
            <person name="Luong K."/>
            <person name="Korlach J."/>
        </authorList>
    </citation>
    <scope>NUCLEOTIDE SEQUENCE [LARGE SCALE GENOMIC DNA]</scope>
    <source>
        <strain evidence="3 4">NCTC 12927</strain>
    </source>
</reference>
<dbReference type="Gene3D" id="3.40.1550.10">
    <property type="entry name" value="CheC-like"/>
    <property type="match status" value="1"/>
</dbReference>
<proteinExistence type="predicted"/>
<dbReference type="STRING" id="1031564.CINS_0158"/>
<dbReference type="GeneID" id="74430979"/>
<dbReference type="RefSeq" id="WP_039649018.1">
    <property type="nucleotide sequence ID" value="NZ_CP007770.1"/>
</dbReference>
<evidence type="ECO:0000313" key="3">
    <source>
        <dbReference type="EMBL" id="AJC87162.1"/>
    </source>
</evidence>
<evidence type="ECO:0000259" key="2">
    <source>
        <dbReference type="Pfam" id="PF13690"/>
    </source>
</evidence>
<evidence type="ECO:0000313" key="4">
    <source>
        <dbReference type="Proteomes" id="UP000031163"/>
    </source>
</evidence>
<dbReference type="Pfam" id="PF13690">
    <property type="entry name" value="CheX"/>
    <property type="match status" value="1"/>
</dbReference>
<evidence type="ECO:0000256" key="1">
    <source>
        <dbReference type="ARBA" id="ARBA00022500"/>
    </source>
</evidence>
<dbReference type="GO" id="GO:0006935">
    <property type="term" value="P:chemotaxis"/>
    <property type="evidence" value="ECO:0007669"/>
    <property type="project" value="UniProtKB-KW"/>
</dbReference>
<protein>
    <recommendedName>
        <fullName evidence="2">Chemotaxis phosphatase CheX-like domain-containing protein</fullName>
    </recommendedName>
</protein>